<dbReference type="Proteomes" id="UP000535182">
    <property type="component" value="Unassembled WGS sequence"/>
</dbReference>
<evidence type="ECO:0000313" key="4">
    <source>
        <dbReference type="Proteomes" id="UP000535182"/>
    </source>
</evidence>
<dbReference type="GO" id="GO:0016829">
    <property type="term" value="F:lyase activity"/>
    <property type="evidence" value="ECO:0007669"/>
    <property type="project" value="InterPro"/>
</dbReference>
<sequence>MTQVEALAKYAARASFDDLSAESRRQIPIHILDSLGCSIAALGAGPVEACREQVAEFGGSGPVALIGGGKANPIYAAFWHTALVRYVDFMDNFLAQTETCHTADNFGVALTISDYVGGSGRDLMLAVALGYTVQSRFVDHASFMSSGFDHTAQLAFSHNAAAGRLLGLSEQQIGHAIAMAAVSDASFAVVRAKPLSQWKGLASSQSALGAMNTLFLARRGVQGPLQVIEGPLGIDHLLRMKINVDWGKQGYEGVVESTIKKYNAMIHTQSAVHCMVELVKQNKIDPDTIVSIEAEVRHVHGSIGPRHQSTCLLKKFLPGRSEAHSGLRAIEQCHANLLLEIPDLCADR</sequence>
<dbReference type="PANTHER" id="PTHR16943:SF8">
    <property type="entry name" value="2-METHYLCITRATE DEHYDRATASE"/>
    <property type="match status" value="1"/>
</dbReference>
<keyword evidence="4" id="KW-1185">Reference proteome</keyword>
<evidence type="ECO:0000313" key="3">
    <source>
        <dbReference type="EMBL" id="MBB5327474.1"/>
    </source>
</evidence>
<dbReference type="AlphaFoldDB" id="A0A9X0U2M3"/>
<dbReference type="InterPro" id="IPR005656">
    <property type="entry name" value="MmgE_PrpD"/>
</dbReference>
<protein>
    <submittedName>
        <fullName evidence="3">2-methylcitrate dehydratase PrpD</fullName>
    </submittedName>
</protein>
<feature type="domain" description="MmgE/PrpD N-terminal" evidence="2">
    <location>
        <begin position="5"/>
        <end position="235"/>
    </location>
</feature>
<dbReference type="SUPFAM" id="SSF103378">
    <property type="entry name" value="2-methylcitrate dehydratase PrpD"/>
    <property type="match status" value="1"/>
</dbReference>
<dbReference type="EMBL" id="JACHEB010000002">
    <property type="protein sequence ID" value="MBB5327474.1"/>
    <property type="molecule type" value="Genomic_DNA"/>
</dbReference>
<reference evidence="3 4" key="1">
    <citation type="submission" date="2020-08" db="EMBL/GenBank/DDBJ databases">
        <title>Genomic Encyclopedia of Type Strains, Phase IV (KMG-V): Genome sequencing to study the core and pangenomes of soil and plant-associated prokaryotes.</title>
        <authorList>
            <person name="Whitman W."/>
        </authorList>
    </citation>
    <scope>NUCLEOTIDE SEQUENCE [LARGE SCALE GENOMIC DNA]</scope>
    <source>
        <strain evidence="3 4">X5P2</strain>
    </source>
</reference>
<evidence type="ECO:0000259" key="2">
    <source>
        <dbReference type="Pfam" id="PF03972"/>
    </source>
</evidence>
<dbReference type="PANTHER" id="PTHR16943">
    <property type="entry name" value="2-METHYLCITRATE DEHYDRATASE-RELATED"/>
    <property type="match status" value="1"/>
</dbReference>
<proteinExistence type="inferred from homology"/>
<comment type="similarity">
    <text evidence="1">Belongs to the PrpD family.</text>
</comment>
<dbReference type="InterPro" id="IPR036148">
    <property type="entry name" value="MmgE/PrpD_sf"/>
</dbReference>
<evidence type="ECO:0000256" key="1">
    <source>
        <dbReference type="ARBA" id="ARBA00006174"/>
    </source>
</evidence>
<dbReference type="InterPro" id="IPR045336">
    <property type="entry name" value="MmgE_PrpD_N"/>
</dbReference>
<organism evidence="3 4">
    <name type="scientific">Tunturiibacter gelidiferens</name>
    <dbReference type="NCBI Taxonomy" id="3069689"/>
    <lineage>
        <taxon>Bacteria</taxon>
        <taxon>Pseudomonadati</taxon>
        <taxon>Acidobacteriota</taxon>
        <taxon>Terriglobia</taxon>
        <taxon>Terriglobales</taxon>
        <taxon>Acidobacteriaceae</taxon>
        <taxon>Tunturiibacter</taxon>
    </lineage>
</organism>
<dbReference type="Pfam" id="PF03972">
    <property type="entry name" value="MmgE_PrpD_N"/>
    <property type="match status" value="1"/>
</dbReference>
<name>A0A9X0U2M3_9BACT</name>
<comment type="caution">
    <text evidence="3">The sequence shown here is derived from an EMBL/GenBank/DDBJ whole genome shotgun (WGS) entry which is preliminary data.</text>
</comment>
<gene>
    <name evidence="3" type="ORF">HDF14_001079</name>
</gene>
<dbReference type="RefSeq" id="WP_260698035.1">
    <property type="nucleotide sequence ID" value="NZ_JACHEB010000002.1"/>
</dbReference>
<accession>A0A9X0U2M3</accession>
<dbReference type="Gene3D" id="1.10.4100.10">
    <property type="entry name" value="2-methylcitrate dehydratase PrpD"/>
    <property type="match status" value="1"/>
</dbReference>
<dbReference type="InterPro" id="IPR042183">
    <property type="entry name" value="MmgE/PrpD_sf_1"/>
</dbReference>